<feature type="compositionally biased region" description="Basic and acidic residues" evidence="1">
    <location>
        <begin position="78"/>
        <end position="90"/>
    </location>
</feature>
<feature type="compositionally biased region" description="Polar residues" evidence="1">
    <location>
        <begin position="99"/>
        <end position="111"/>
    </location>
</feature>
<protein>
    <recommendedName>
        <fullName evidence="4">JAB domain-containing protein</fullName>
    </recommendedName>
</protein>
<keyword evidence="3" id="KW-1185">Reference proteome</keyword>
<dbReference type="EMBL" id="CP032413">
    <property type="protein sequence ID" value="AYB47999.1"/>
    <property type="molecule type" value="Genomic_DNA"/>
</dbReference>
<geneLocation type="plasmid" evidence="2 3">
    <name>pAZOPL1</name>
</geneLocation>
<dbReference type="Proteomes" id="UP000266552">
    <property type="component" value="Plasmid pAZOPL1"/>
</dbReference>
<accession>A0A385TVU7</accession>
<keyword evidence="2" id="KW-0614">Plasmid</keyword>
<evidence type="ECO:0000313" key="2">
    <source>
        <dbReference type="EMBL" id="AYB47999.1"/>
    </source>
</evidence>
<sequence>MANDFFGQSDLFSYFGGNFVDPLQQNDEKNGIQAEGSSEKGTTGLTESKESDLPSSTVPAPAENNQSIKNSSKLISLEQHRGKEGREKESSPAPDACTDANNSVASAGNNDTLDEEEREALKEEGEEEREADMRELAGESGNTSIPKSDIKTPSNATKKEVKKPVFNHTTFICYSGLNLSITKFFSVDKLATLELEEVRKRLEKDYPELSKQRTKMEWDEKKNIIVPMVTGGKKGAYFINGTRGFYSSAKELIEHQEPISYLAAQDGYYEIRENPIGVFIGKSSFEELCYWEGFEEFDAELPKSEYRELCRSGFKFKLPRIPTQLLAQLVSFFMDYTEYNVEVMGVFYFDIVHERYILDVPYQRVTKTSIDPNYTFFPAHMIKVAEIHSHNTMLADFSSIDDNDEVGTMLYGVIGKIHRGQAGKVFFDIRTRAGLAGKFIPLDPQVFIEGDLRSHRFNNRMDFIEYPNDWVNKVKFV</sequence>
<organism evidence="2 3">
    <name type="scientific">Paenibacillus lautus</name>
    <name type="common">Bacillus lautus</name>
    <dbReference type="NCBI Taxonomy" id="1401"/>
    <lineage>
        <taxon>Bacteria</taxon>
        <taxon>Bacillati</taxon>
        <taxon>Bacillota</taxon>
        <taxon>Bacilli</taxon>
        <taxon>Bacillales</taxon>
        <taxon>Paenibacillaceae</taxon>
        <taxon>Paenibacillus</taxon>
    </lineage>
</organism>
<feature type="compositionally biased region" description="Acidic residues" evidence="1">
    <location>
        <begin position="112"/>
        <end position="130"/>
    </location>
</feature>
<gene>
    <name evidence="2" type="ORF">D5F53_32225</name>
</gene>
<evidence type="ECO:0000313" key="3">
    <source>
        <dbReference type="Proteomes" id="UP000266552"/>
    </source>
</evidence>
<evidence type="ECO:0000256" key="1">
    <source>
        <dbReference type="SAM" id="MobiDB-lite"/>
    </source>
</evidence>
<feature type="region of interest" description="Disordered" evidence="1">
    <location>
        <begin position="16"/>
        <end position="159"/>
    </location>
</feature>
<evidence type="ECO:0008006" key="4">
    <source>
        <dbReference type="Google" id="ProtNLM"/>
    </source>
</evidence>
<dbReference type="KEGG" id="plw:D5F53_32225"/>
<proteinExistence type="predicted"/>
<reference evidence="2 3" key="1">
    <citation type="submission" date="2018-09" db="EMBL/GenBank/DDBJ databases">
        <title>Genome Sequence of Paenibacillus lautus Strain E7593-69, Azo Dye-Degrading Bacteria, Isolated from Commercial Tattoo Inks.</title>
        <authorList>
            <person name="Nho S.W."/>
            <person name="Kim S.-J."/>
            <person name="Kweon O."/>
            <person name="Cerniglia C.E."/>
        </authorList>
    </citation>
    <scope>NUCLEOTIDE SEQUENCE [LARGE SCALE GENOMIC DNA]</scope>
    <source>
        <strain evidence="2 3">E7593-69</strain>
        <plasmid evidence="2 3">pAZOPL1</plasmid>
    </source>
</reference>
<dbReference type="RefSeq" id="WP_119851360.1">
    <property type="nucleotide sequence ID" value="NZ_CP032413.1"/>
</dbReference>
<name>A0A385TVU7_PAELA</name>
<feature type="compositionally biased region" description="Polar residues" evidence="1">
    <location>
        <begin position="35"/>
        <end position="46"/>
    </location>
</feature>
<dbReference type="AlphaFoldDB" id="A0A385TVU7"/>
<feature type="compositionally biased region" description="Polar residues" evidence="1">
    <location>
        <begin position="140"/>
        <end position="156"/>
    </location>
</feature>
<feature type="compositionally biased region" description="Polar residues" evidence="1">
    <location>
        <begin position="53"/>
        <end position="74"/>
    </location>
</feature>